<dbReference type="AlphaFoldDB" id="A0A147GMQ2"/>
<name>A0A147GMQ2_9BURK</name>
<protein>
    <submittedName>
        <fullName evidence="1">Uncharacterized protein</fullName>
    </submittedName>
</protein>
<keyword evidence="2" id="KW-1185">Reference proteome</keyword>
<evidence type="ECO:0000313" key="2">
    <source>
        <dbReference type="Proteomes" id="UP000072741"/>
    </source>
</evidence>
<dbReference type="PROSITE" id="PS51257">
    <property type="entry name" value="PROKAR_LIPOPROTEIN"/>
    <property type="match status" value="1"/>
</dbReference>
<sequence>MGCVRQAGVRRRSMGRMNTYLLAPMAVLALLLAACDDKPRPGGPVPKAATATVVAPAQG</sequence>
<accession>A0A147GMQ2</accession>
<organism evidence="1 2">
    <name type="scientific">Pseudacidovorax intermedius</name>
    <dbReference type="NCBI Taxonomy" id="433924"/>
    <lineage>
        <taxon>Bacteria</taxon>
        <taxon>Pseudomonadati</taxon>
        <taxon>Pseudomonadota</taxon>
        <taxon>Betaproteobacteria</taxon>
        <taxon>Burkholderiales</taxon>
        <taxon>Comamonadaceae</taxon>
        <taxon>Pseudacidovorax</taxon>
    </lineage>
</organism>
<comment type="caution">
    <text evidence="1">The sequence shown here is derived from an EMBL/GenBank/DDBJ whole genome shotgun (WGS) entry which is preliminary data.</text>
</comment>
<dbReference type="Proteomes" id="UP000072741">
    <property type="component" value="Unassembled WGS sequence"/>
</dbReference>
<evidence type="ECO:0000313" key="1">
    <source>
        <dbReference type="EMBL" id="KTT14759.1"/>
    </source>
</evidence>
<reference evidence="1 2" key="1">
    <citation type="journal article" date="2016" name="Front. Microbiol.">
        <title>Genomic Resource of Rice Seed Associated Bacteria.</title>
        <authorList>
            <person name="Midha S."/>
            <person name="Bansal K."/>
            <person name="Sharma S."/>
            <person name="Kumar N."/>
            <person name="Patil P.P."/>
            <person name="Chaudhry V."/>
            <person name="Patil P.B."/>
        </authorList>
    </citation>
    <scope>NUCLEOTIDE SEQUENCE [LARGE SCALE GENOMIC DNA]</scope>
    <source>
        <strain evidence="1 2">NS331</strain>
    </source>
</reference>
<proteinExistence type="predicted"/>
<dbReference type="EMBL" id="LDSL01000171">
    <property type="protein sequence ID" value="KTT14759.1"/>
    <property type="molecule type" value="Genomic_DNA"/>
</dbReference>
<gene>
    <name evidence="1" type="ORF">NS331_22495</name>
</gene>